<protein>
    <submittedName>
        <fullName evidence="2">Mitochondrial ATP synthase epsilon chain-domain-containing protein</fullName>
    </submittedName>
</protein>
<accession>A0AAD4LY86</accession>
<dbReference type="GO" id="GO:0045259">
    <property type="term" value="C:proton-transporting ATP synthase complex"/>
    <property type="evidence" value="ECO:0007669"/>
    <property type="project" value="InterPro"/>
</dbReference>
<comment type="similarity">
    <text evidence="1">Belongs to the eukaryotic ATPase epsilon family.</text>
</comment>
<sequence length="57" mass="6706">MSTWRQFFTYNKYTQIAARAVRQSLKENERLAAEKRGSTVLRYQHWEGGKGGEQVNK</sequence>
<comment type="caution">
    <text evidence="2">The sequence shown here is derived from an EMBL/GenBank/DDBJ whole genome shotgun (WGS) entry which is preliminary data.</text>
</comment>
<dbReference type="GO" id="GO:0005743">
    <property type="term" value="C:mitochondrial inner membrane"/>
    <property type="evidence" value="ECO:0007669"/>
    <property type="project" value="InterPro"/>
</dbReference>
<evidence type="ECO:0000313" key="3">
    <source>
        <dbReference type="Proteomes" id="UP001203297"/>
    </source>
</evidence>
<dbReference type="GO" id="GO:0046933">
    <property type="term" value="F:proton-transporting ATP synthase activity, rotational mechanism"/>
    <property type="evidence" value="ECO:0007669"/>
    <property type="project" value="InterPro"/>
</dbReference>
<dbReference type="CDD" id="cd12153">
    <property type="entry name" value="F1-ATPase_epsilon"/>
    <property type="match status" value="1"/>
</dbReference>
<dbReference type="Gene3D" id="1.10.1620.20">
    <property type="entry name" value="ATP synthase, F1 complex, epsilon subunit superfamily, mitochondrial"/>
    <property type="match status" value="1"/>
</dbReference>
<name>A0AAD4LY86_9AGAM</name>
<proteinExistence type="inferred from homology"/>
<dbReference type="InterPro" id="IPR036742">
    <property type="entry name" value="ATP_synth_F1_esu_sf_mt"/>
</dbReference>
<organism evidence="2 3">
    <name type="scientific">Multifurca ochricompacta</name>
    <dbReference type="NCBI Taxonomy" id="376703"/>
    <lineage>
        <taxon>Eukaryota</taxon>
        <taxon>Fungi</taxon>
        <taxon>Dikarya</taxon>
        <taxon>Basidiomycota</taxon>
        <taxon>Agaricomycotina</taxon>
        <taxon>Agaricomycetes</taxon>
        <taxon>Russulales</taxon>
        <taxon>Russulaceae</taxon>
        <taxon>Multifurca</taxon>
    </lineage>
</organism>
<dbReference type="FunFam" id="1.10.1620.20:FF:000004">
    <property type="entry name" value="Related to atp synthase epsilon chain, mitochondrial"/>
    <property type="match status" value="1"/>
</dbReference>
<keyword evidence="3" id="KW-1185">Reference proteome</keyword>
<dbReference type="Proteomes" id="UP001203297">
    <property type="component" value="Unassembled WGS sequence"/>
</dbReference>
<dbReference type="AlphaFoldDB" id="A0AAD4LY86"/>
<reference evidence="2" key="1">
    <citation type="journal article" date="2022" name="New Phytol.">
        <title>Evolutionary transition to the ectomycorrhizal habit in the genomes of a hyperdiverse lineage of mushroom-forming fungi.</title>
        <authorList>
            <person name="Looney B."/>
            <person name="Miyauchi S."/>
            <person name="Morin E."/>
            <person name="Drula E."/>
            <person name="Courty P.E."/>
            <person name="Kohler A."/>
            <person name="Kuo A."/>
            <person name="LaButti K."/>
            <person name="Pangilinan J."/>
            <person name="Lipzen A."/>
            <person name="Riley R."/>
            <person name="Andreopoulos W."/>
            <person name="He G."/>
            <person name="Johnson J."/>
            <person name="Nolan M."/>
            <person name="Tritt A."/>
            <person name="Barry K.W."/>
            <person name="Grigoriev I.V."/>
            <person name="Nagy L.G."/>
            <person name="Hibbett D."/>
            <person name="Henrissat B."/>
            <person name="Matheny P.B."/>
            <person name="Labbe J."/>
            <person name="Martin F.M."/>
        </authorList>
    </citation>
    <scope>NUCLEOTIDE SEQUENCE</scope>
    <source>
        <strain evidence="2">BPL690</strain>
    </source>
</reference>
<dbReference type="InterPro" id="IPR006721">
    <property type="entry name" value="ATP_synth_F1_esu_mt"/>
</dbReference>
<dbReference type="Pfam" id="PF04627">
    <property type="entry name" value="ATP-synt_Eps"/>
    <property type="match status" value="1"/>
</dbReference>
<dbReference type="SUPFAM" id="SSF48690">
    <property type="entry name" value="Epsilon subunit of mitochondrial F1F0-ATP synthase"/>
    <property type="match status" value="1"/>
</dbReference>
<gene>
    <name evidence="2" type="ORF">B0F90DRAFT_1640685</name>
</gene>
<evidence type="ECO:0000256" key="1">
    <source>
        <dbReference type="ARBA" id="ARBA00009502"/>
    </source>
</evidence>
<dbReference type="EMBL" id="WTXG01000078">
    <property type="protein sequence ID" value="KAI0294242.1"/>
    <property type="molecule type" value="Genomic_DNA"/>
</dbReference>
<evidence type="ECO:0000313" key="2">
    <source>
        <dbReference type="EMBL" id="KAI0294242.1"/>
    </source>
</evidence>